<dbReference type="AlphaFoldDB" id="A0A8H4RRP3"/>
<dbReference type="Proteomes" id="UP000566819">
    <property type="component" value="Unassembled WGS sequence"/>
</dbReference>
<protein>
    <submittedName>
        <fullName evidence="2">Uncharacterized protein</fullName>
    </submittedName>
</protein>
<accession>A0A8H4RRP3</accession>
<sequence>MCIGISAPCMPALANLIRNSNEWSNFRSTISKTFGSLTTSWHSSENRTMQSKTTGFSTEGSANGPYSTLDKSKSYEMNGIRTTIRLGRASENDDGEEDVIRLNYGFRQEINTSGRPVSANTSERGSPV</sequence>
<keyword evidence="3" id="KW-1185">Reference proteome</keyword>
<name>A0A8H4RRP3_9HELO</name>
<feature type="compositionally biased region" description="Polar residues" evidence="1">
    <location>
        <begin position="41"/>
        <end position="66"/>
    </location>
</feature>
<dbReference type="EMBL" id="JAAMPI010000206">
    <property type="protein sequence ID" value="KAF4634128.1"/>
    <property type="molecule type" value="Genomic_DNA"/>
</dbReference>
<feature type="region of interest" description="Disordered" evidence="1">
    <location>
        <begin position="41"/>
        <end position="70"/>
    </location>
</feature>
<comment type="caution">
    <text evidence="2">The sequence shown here is derived from an EMBL/GenBank/DDBJ whole genome shotgun (WGS) entry which is preliminary data.</text>
</comment>
<proteinExistence type="predicted"/>
<evidence type="ECO:0000313" key="2">
    <source>
        <dbReference type="EMBL" id="KAF4634128.1"/>
    </source>
</evidence>
<gene>
    <name evidence="2" type="ORF">G7Y89_g3979</name>
</gene>
<evidence type="ECO:0000256" key="1">
    <source>
        <dbReference type="SAM" id="MobiDB-lite"/>
    </source>
</evidence>
<organism evidence="2 3">
    <name type="scientific">Cudoniella acicularis</name>
    <dbReference type="NCBI Taxonomy" id="354080"/>
    <lineage>
        <taxon>Eukaryota</taxon>
        <taxon>Fungi</taxon>
        <taxon>Dikarya</taxon>
        <taxon>Ascomycota</taxon>
        <taxon>Pezizomycotina</taxon>
        <taxon>Leotiomycetes</taxon>
        <taxon>Helotiales</taxon>
        <taxon>Tricladiaceae</taxon>
        <taxon>Cudoniella</taxon>
    </lineage>
</organism>
<reference evidence="2 3" key="1">
    <citation type="submission" date="2020-03" db="EMBL/GenBank/DDBJ databases">
        <title>Draft Genome Sequence of Cudoniella acicularis.</title>
        <authorList>
            <person name="Buettner E."/>
            <person name="Kellner H."/>
        </authorList>
    </citation>
    <scope>NUCLEOTIDE SEQUENCE [LARGE SCALE GENOMIC DNA]</scope>
    <source>
        <strain evidence="2 3">DSM 108380</strain>
    </source>
</reference>
<evidence type="ECO:0000313" key="3">
    <source>
        <dbReference type="Proteomes" id="UP000566819"/>
    </source>
</evidence>